<reference evidence="2" key="1">
    <citation type="journal article" date="2019" name="Int. J. Syst. Evol. Microbiol.">
        <title>The Global Catalogue of Microorganisms (GCM) 10K type strain sequencing project: providing services to taxonomists for standard genome sequencing and annotation.</title>
        <authorList>
            <consortium name="The Broad Institute Genomics Platform"/>
            <consortium name="The Broad Institute Genome Sequencing Center for Infectious Disease"/>
            <person name="Wu L."/>
            <person name="Ma J."/>
        </authorList>
    </citation>
    <scope>NUCLEOTIDE SEQUENCE [LARGE SCALE GENOMIC DNA]</scope>
    <source>
        <strain evidence="2">JCM 3399</strain>
    </source>
</reference>
<evidence type="ECO:0000313" key="2">
    <source>
        <dbReference type="Proteomes" id="UP000654471"/>
    </source>
</evidence>
<comment type="caution">
    <text evidence="1">The sequence shown here is derived from an EMBL/GenBank/DDBJ whole genome shotgun (WGS) entry which is preliminary data.</text>
</comment>
<keyword evidence="2" id="KW-1185">Reference proteome</keyword>
<dbReference type="EMBL" id="BMRP01000005">
    <property type="protein sequence ID" value="GGU55727.1"/>
    <property type="molecule type" value="Genomic_DNA"/>
</dbReference>
<evidence type="ECO:0000313" key="1">
    <source>
        <dbReference type="EMBL" id="GGU55727.1"/>
    </source>
</evidence>
<organism evidence="1 2">
    <name type="scientific">Streptomyces albospinus</name>
    <dbReference type="NCBI Taxonomy" id="285515"/>
    <lineage>
        <taxon>Bacteria</taxon>
        <taxon>Bacillati</taxon>
        <taxon>Actinomycetota</taxon>
        <taxon>Actinomycetes</taxon>
        <taxon>Kitasatosporales</taxon>
        <taxon>Streptomycetaceae</taxon>
        <taxon>Streptomyces</taxon>
    </lineage>
</organism>
<accession>A0ABQ2UWQ1</accession>
<dbReference type="Proteomes" id="UP000654471">
    <property type="component" value="Unassembled WGS sequence"/>
</dbReference>
<gene>
    <name evidence="1" type="ORF">GCM10010211_20640</name>
</gene>
<name>A0ABQ2UWQ1_9ACTN</name>
<sequence length="49" mass="5845">MVRLTDKGLRLRAELAERYLKPREFLRVADLEVRPQARSGRVHSIERKQ</sequence>
<proteinExistence type="predicted"/>
<protein>
    <submittedName>
        <fullName evidence="1">Uncharacterized protein</fullName>
    </submittedName>
</protein>